<proteinExistence type="predicted"/>
<dbReference type="GeneID" id="63027220"/>
<evidence type="ECO:0000313" key="2">
    <source>
        <dbReference type="Proteomes" id="UP000516468"/>
    </source>
</evidence>
<organism evidence="1 2">
    <name type="scientific">Gordonia Phage Zitch</name>
    <dbReference type="NCBI Taxonomy" id="2743909"/>
    <lineage>
        <taxon>Viruses</taxon>
        <taxon>Duplodnaviria</taxon>
        <taxon>Heunggongvirae</taxon>
        <taxon>Uroviricota</taxon>
        <taxon>Caudoviricetes</taxon>
        <taxon>Stackebrandtviridae</taxon>
        <taxon>Schenleyvirinae</taxon>
        <taxon>Zitchvirus</taxon>
        <taxon>Zitchvirus zitch</taxon>
    </lineage>
</organism>
<dbReference type="KEGG" id="vg:63027220"/>
<dbReference type="EMBL" id="MT498036">
    <property type="protein sequence ID" value="QKY78456.1"/>
    <property type="molecule type" value="Genomic_DNA"/>
</dbReference>
<name>A0A7G3VC22_9CAUD</name>
<reference evidence="1 2" key="1">
    <citation type="submission" date="2020-05" db="EMBL/GenBank/DDBJ databases">
        <authorList>
            <person name="Mick M."/>
            <person name="Mijatovic I."/>
            <person name="Miller A.J."/>
            <person name="Stuckman S.A."/>
            <person name="Volas E.M."/>
            <person name="Daniels C.J."/>
            <person name="Breitenberger C.A."/>
            <person name="Ball S.L."/>
            <person name="Garlena R.A."/>
            <person name="Russell D.A."/>
            <person name="Pope W.H."/>
            <person name="Jacobs-Sera D."/>
            <person name="Hatfull G.F."/>
        </authorList>
    </citation>
    <scope>NUCLEOTIDE SEQUENCE [LARGE SCALE GENOMIC DNA]</scope>
</reference>
<accession>A0A7G3VC22</accession>
<protein>
    <submittedName>
        <fullName evidence="1">Uncharacterized protein</fullName>
    </submittedName>
</protein>
<keyword evidence="2" id="KW-1185">Reference proteome</keyword>
<sequence>MTTNAPAIVKADPWAGAARVEKHKTTLDAIPEPPKGAVITFAKRYPGTRRVYTYAALKVRKDHWALTGRESTPFTWIELLEFIGDGERDGLGWRTIRYATAWASPTE</sequence>
<dbReference type="Proteomes" id="UP000516468">
    <property type="component" value="Segment"/>
</dbReference>
<gene>
    <name evidence="1" type="primary">9</name>
    <name evidence="1" type="ORF">SEA_ZITCH_9</name>
</gene>
<evidence type="ECO:0000313" key="1">
    <source>
        <dbReference type="EMBL" id="QKY78456.1"/>
    </source>
</evidence>
<dbReference type="RefSeq" id="YP_010002667.1">
    <property type="nucleotide sequence ID" value="NC_053247.1"/>
</dbReference>